<sequence length="61" mass="7104">MYTNRTIEVLDSKLLSNGSIEFKIILRYFQKNLMNEYVSAITILDSLIADTNMDSFFDSIF</sequence>
<dbReference type="EMBL" id="BART01023496">
    <property type="protein sequence ID" value="GAG93197.1"/>
    <property type="molecule type" value="Genomic_DNA"/>
</dbReference>
<comment type="caution">
    <text evidence="1">The sequence shown here is derived from an EMBL/GenBank/DDBJ whole genome shotgun (WGS) entry which is preliminary data.</text>
</comment>
<accession>X1CJH7</accession>
<protein>
    <submittedName>
        <fullName evidence="1">Uncharacterized protein</fullName>
    </submittedName>
</protein>
<name>X1CJH7_9ZZZZ</name>
<reference evidence="1" key="1">
    <citation type="journal article" date="2014" name="Front. Microbiol.">
        <title>High frequency of phylogenetically diverse reductive dehalogenase-homologous genes in deep subseafloor sedimentary metagenomes.</title>
        <authorList>
            <person name="Kawai M."/>
            <person name="Futagami T."/>
            <person name="Toyoda A."/>
            <person name="Takaki Y."/>
            <person name="Nishi S."/>
            <person name="Hori S."/>
            <person name="Arai W."/>
            <person name="Tsubouchi T."/>
            <person name="Morono Y."/>
            <person name="Uchiyama I."/>
            <person name="Ito T."/>
            <person name="Fujiyama A."/>
            <person name="Inagaki F."/>
            <person name="Takami H."/>
        </authorList>
    </citation>
    <scope>NUCLEOTIDE SEQUENCE</scope>
    <source>
        <strain evidence="1">Expedition CK06-06</strain>
    </source>
</reference>
<proteinExistence type="predicted"/>
<gene>
    <name evidence="1" type="ORF">S01H4_42727</name>
</gene>
<organism evidence="1">
    <name type="scientific">marine sediment metagenome</name>
    <dbReference type="NCBI Taxonomy" id="412755"/>
    <lineage>
        <taxon>unclassified sequences</taxon>
        <taxon>metagenomes</taxon>
        <taxon>ecological metagenomes</taxon>
    </lineage>
</organism>
<dbReference type="AlphaFoldDB" id="X1CJH7"/>
<evidence type="ECO:0000313" key="1">
    <source>
        <dbReference type="EMBL" id="GAG93197.1"/>
    </source>
</evidence>
<feature type="non-terminal residue" evidence="1">
    <location>
        <position position="61"/>
    </location>
</feature>